<dbReference type="NCBIfam" id="TIGR00048">
    <property type="entry name" value="rRNA_mod_RlmN"/>
    <property type="match status" value="1"/>
</dbReference>
<organism evidence="14 15">
    <name type="scientific">Enterococcus ureasiticus</name>
    <dbReference type="NCBI Taxonomy" id="903984"/>
    <lineage>
        <taxon>Bacteria</taxon>
        <taxon>Bacillati</taxon>
        <taxon>Bacillota</taxon>
        <taxon>Bacilli</taxon>
        <taxon>Lactobacillales</taxon>
        <taxon>Enterococcaceae</taxon>
        <taxon>Enterococcus</taxon>
    </lineage>
</organism>
<feature type="binding site" evidence="12">
    <location>
        <begin position="166"/>
        <end position="167"/>
    </location>
    <ligand>
        <name>S-adenosyl-L-methionine</name>
        <dbReference type="ChEBI" id="CHEBI:59789"/>
    </ligand>
</feature>
<keyword evidence="12" id="KW-1015">Disulfide bond</keyword>
<dbReference type="InterPro" id="IPR013785">
    <property type="entry name" value="Aldolase_TIM"/>
</dbReference>
<keyword evidence="5 12" id="KW-0489">Methyltransferase</keyword>
<dbReference type="GO" id="GO:0070040">
    <property type="term" value="F:rRNA (adenine(2503)-C2-)-methyltransferase activity"/>
    <property type="evidence" value="ECO:0007669"/>
    <property type="project" value="UniProtKB-UniRule"/>
</dbReference>
<dbReference type="SFLD" id="SFLDF00275">
    <property type="entry name" value="adenosine_C2_methyltransferase"/>
    <property type="match status" value="1"/>
</dbReference>
<keyword evidence="6 12" id="KW-0808">Transferase</keyword>
<feature type="domain" description="Radical SAM core" evidence="13">
    <location>
        <begin position="98"/>
        <end position="332"/>
    </location>
</feature>
<dbReference type="STRING" id="903984.BCR21_08470"/>
<evidence type="ECO:0000256" key="2">
    <source>
        <dbReference type="ARBA" id="ARBA00022485"/>
    </source>
</evidence>
<dbReference type="Pfam" id="PF04055">
    <property type="entry name" value="Radical_SAM"/>
    <property type="match status" value="1"/>
</dbReference>
<comment type="caution">
    <text evidence="14">The sequence shown here is derived from an EMBL/GenBank/DDBJ whole genome shotgun (WGS) entry which is preliminary data.</text>
</comment>
<dbReference type="EC" id="2.1.1.192" evidence="12"/>
<dbReference type="OrthoDB" id="9793973at2"/>
<dbReference type="Gene3D" id="1.10.150.530">
    <property type="match status" value="1"/>
</dbReference>
<dbReference type="SUPFAM" id="SSF102114">
    <property type="entry name" value="Radical SAM enzymes"/>
    <property type="match status" value="1"/>
</dbReference>
<dbReference type="GO" id="GO:0019843">
    <property type="term" value="F:rRNA binding"/>
    <property type="evidence" value="ECO:0007669"/>
    <property type="project" value="UniProtKB-UniRule"/>
</dbReference>
<feature type="binding site" evidence="12">
    <location>
        <position position="299"/>
    </location>
    <ligand>
        <name>S-adenosyl-L-methionine</name>
        <dbReference type="ChEBI" id="CHEBI:59789"/>
    </ligand>
</feature>
<evidence type="ECO:0000256" key="7">
    <source>
        <dbReference type="ARBA" id="ARBA00022691"/>
    </source>
</evidence>
<feature type="binding site" evidence="12">
    <location>
        <position position="198"/>
    </location>
    <ligand>
        <name>S-adenosyl-L-methionine</name>
        <dbReference type="ChEBI" id="CHEBI:59789"/>
    </ligand>
</feature>
<evidence type="ECO:0000256" key="11">
    <source>
        <dbReference type="ARBA" id="ARBA00023014"/>
    </source>
</evidence>
<dbReference type="CDD" id="cd01335">
    <property type="entry name" value="Radical_SAM"/>
    <property type="match status" value="1"/>
</dbReference>
<protein>
    <recommendedName>
        <fullName evidence="12">Probable dual-specificity RNA methyltransferase RlmN</fullName>
        <ecNumber evidence="12">2.1.1.192</ecNumber>
    </recommendedName>
    <alternativeName>
        <fullName evidence="12">23S rRNA (adenine(2503)-C(2))-methyltransferase</fullName>
    </alternativeName>
    <alternativeName>
        <fullName evidence="12">23S rRNA m2A2503 methyltransferase</fullName>
    </alternativeName>
    <alternativeName>
        <fullName evidence="12">Ribosomal RNA large subunit methyltransferase N</fullName>
    </alternativeName>
    <alternativeName>
        <fullName evidence="12">tRNA (adenine(37)-C(2))-methyltransferase</fullName>
    </alternativeName>
    <alternativeName>
        <fullName evidence="12">tRNA m2A37 methyltransferase</fullName>
    </alternativeName>
</protein>
<evidence type="ECO:0000256" key="10">
    <source>
        <dbReference type="ARBA" id="ARBA00023004"/>
    </source>
</evidence>
<reference evidence="15" key="1">
    <citation type="submission" date="2016-09" db="EMBL/GenBank/DDBJ databases">
        <authorList>
            <person name="Gulvik C.A."/>
        </authorList>
    </citation>
    <scope>NUCLEOTIDE SEQUENCE [LARGE SCALE GENOMIC DNA]</scope>
    <source>
        <strain evidence="15">DSM 23328</strain>
    </source>
</reference>
<dbReference type="GO" id="GO:0000049">
    <property type="term" value="F:tRNA binding"/>
    <property type="evidence" value="ECO:0007669"/>
    <property type="project" value="UniProtKB-UniRule"/>
</dbReference>
<evidence type="ECO:0000256" key="6">
    <source>
        <dbReference type="ARBA" id="ARBA00022679"/>
    </source>
</evidence>
<dbReference type="Gene3D" id="3.20.20.70">
    <property type="entry name" value="Aldolase class I"/>
    <property type="match status" value="1"/>
</dbReference>
<evidence type="ECO:0000256" key="8">
    <source>
        <dbReference type="ARBA" id="ARBA00022694"/>
    </source>
</evidence>
<keyword evidence="15" id="KW-1185">Reference proteome</keyword>
<feature type="active site" description="S-methylcysteine intermediate" evidence="12">
    <location>
        <position position="343"/>
    </location>
</feature>
<accession>A0A1E5GF31</accession>
<keyword evidence="10 12" id="KW-0408">Iron</keyword>
<dbReference type="GO" id="GO:0046872">
    <property type="term" value="F:metal ion binding"/>
    <property type="evidence" value="ECO:0007669"/>
    <property type="project" value="UniProtKB-KW"/>
</dbReference>
<dbReference type="FunFam" id="3.20.20.70:FF:000014">
    <property type="entry name" value="Probable dual-specificity RNA methyltransferase RlmN"/>
    <property type="match status" value="1"/>
</dbReference>
<feature type="binding site" evidence="12">
    <location>
        <position position="116"/>
    </location>
    <ligand>
        <name>[4Fe-4S] cluster</name>
        <dbReference type="ChEBI" id="CHEBI:49883"/>
        <note>4Fe-4S-S-AdoMet</note>
    </ligand>
</feature>
<dbReference type="PANTHER" id="PTHR30544:SF5">
    <property type="entry name" value="RADICAL SAM CORE DOMAIN-CONTAINING PROTEIN"/>
    <property type="match status" value="1"/>
</dbReference>
<dbReference type="SFLD" id="SFLDS00029">
    <property type="entry name" value="Radical_SAM"/>
    <property type="match status" value="1"/>
</dbReference>
<dbReference type="InterPro" id="IPR058240">
    <property type="entry name" value="rSAM_sf"/>
</dbReference>
<dbReference type="RefSeq" id="WP_069646096.1">
    <property type="nucleotide sequence ID" value="NZ_MIJZ01000013.1"/>
</dbReference>
<keyword evidence="2 12" id="KW-0004">4Fe-4S</keyword>
<comment type="cofactor">
    <cofactor evidence="12">
        <name>[4Fe-4S] cluster</name>
        <dbReference type="ChEBI" id="CHEBI:49883"/>
    </cofactor>
    <text evidence="12">Binds 1 [4Fe-4S] cluster. The cluster is coordinated with 3 cysteines and an exchangeable S-adenosyl-L-methionine.</text>
</comment>
<keyword evidence="7 12" id="KW-0949">S-adenosyl-L-methionine</keyword>
<gene>
    <name evidence="12" type="primary">rlmN</name>
    <name evidence="14" type="ORF">BCR21_08470</name>
</gene>
<keyword evidence="4 12" id="KW-0698">rRNA processing</keyword>
<evidence type="ECO:0000256" key="5">
    <source>
        <dbReference type="ARBA" id="ARBA00022603"/>
    </source>
</evidence>
<dbReference type="InterPro" id="IPR007197">
    <property type="entry name" value="rSAM"/>
</dbReference>
<feature type="binding site" evidence="12">
    <location>
        <position position="112"/>
    </location>
    <ligand>
        <name>[4Fe-4S] cluster</name>
        <dbReference type="ChEBI" id="CHEBI:49883"/>
        <note>4Fe-4S-S-AdoMet</note>
    </ligand>
</feature>
<keyword evidence="8 12" id="KW-0819">tRNA processing</keyword>
<dbReference type="SFLD" id="SFLDG01062">
    <property type="entry name" value="methyltransferase_(Class_A)"/>
    <property type="match status" value="1"/>
</dbReference>
<dbReference type="PIRSF" id="PIRSF006004">
    <property type="entry name" value="CHP00048"/>
    <property type="match status" value="1"/>
</dbReference>
<evidence type="ECO:0000313" key="15">
    <source>
        <dbReference type="Proteomes" id="UP000094068"/>
    </source>
</evidence>
<feature type="binding site" evidence="12">
    <location>
        <position position="119"/>
    </location>
    <ligand>
        <name>[4Fe-4S] cluster</name>
        <dbReference type="ChEBI" id="CHEBI:49883"/>
        <note>4Fe-4S-S-AdoMet</note>
    </ligand>
</feature>
<dbReference type="InterPro" id="IPR004383">
    <property type="entry name" value="rRNA_lsu_MTrfase_RlmN/Cfr"/>
</dbReference>
<dbReference type="HAMAP" id="MF_01849">
    <property type="entry name" value="RNA_methyltr_RlmN"/>
    <property type="match status" value="1"/>
</dbReference>
<comment type="catalytic activity">
    <reaction evidence="12">
        <text>adenosine(37) in tRNA + 2 reduced [2Fe-2S]-[ferredoxin] + 2 S-adenosyl-L-methionine = 2-methyladenosine(37) in tRNA + 5'-deoxyadenosine + L-methionine + 2 oxidized [2Fe-2S]-[ferredoxin] + S-adenosyl-L-homocysteine</text>
        <dbReference type="Rhea" id="RHEA:43332"/>
        <dbReference type="Rhea" id="RHEA-COMP:10000"/>
        <dbReference type="Rhea" id="RHEA-COMP:10001"/>
        <dbReference type="Rhea" id="RHEA-COMP:10162"/>
        <dbReference type="Rhea" id="RHEA-COMP:10485"/>
        <dbReference type="ChEBI" id="CHEBI:17319"/>
        <dbReference type="ChEBI" id="CHEBI:33737"/>
        <dbReference type="ChEBI" id="CHEBI:33738"/>
        <dbReference type="ChEBI" id="CHEBI:57844"/>
        <dbReference type="ChEBI" id="CHEBI:57856"/>
        <dbReference type="ChEBI" id="CHEBI:59789"/>
        <dbReference type="ChEBI" id="CHEBI:74411"/>
        <dbReference type="ChEBI" id="CHEBI:74497"/>
        <dbReference type="EC" id="2.1.1.192"/>
    </reaction>
</comment>
<dbReference type="Proteomes" id="UP000094068">
    <property type="component" value="Unassembled WGS sequence"/>
</dbReference>
<dbReference type="GO" id="GO:0030488">
    <property type="term" value="P:tRNA methylation"/>
    <property type="evidence" value="ECO:0007669"/>
    <property type="project" value="UniProtKB-UniRule"/>
</dbReference>
<comment type="similarity">
    <text evidence="12">Belongs to the radical SAM superfamily. RlmN family.</text>
</comment>
<evidence type="ECO:0000259" key="13">
    <source>
        <dbReference type="PROSITE" id="PS51918"/>
    </source>
</evidence>
<evidence type="ECO:0000256" key="1">
    <source>
        <dbReference type="ARBA" id="ARBA00004496"/>
    </source>
</evidence>
<keyword evidence="9 12" id="KW-0479">Metal-binding</keyword>
<comment type="catalytic activity">
    <reaction evidence="12">
        <text>adenosine(2503) in 23S rRNA + 2 reduced [2Fe-2S]-[ferredoxin] + 2 S-adenosyl-L-methionine = 2-methyladenosine(2503) in 23S rRNA + 5'-deoxyadenosine + L-methionine + 2 oxidized [2Fe-2S]-[ferredoxin] + S-adenosyl-L-homocysteine</text>
        <dbReference type="Rhea" id="RHEA:42916"/>
        <dbReference type="Rhea" id="RHEA-COMP:10000"/>
        <dbReference type="Rhea" id="RHEA-COMP:10001"/>
        <dbReference type="Rhea" id="RHEA-COMP:10152"/>
        <dbReference type="Rhea" id="RHEA-COMP:10282"/>
        <dbReference type="ChEBI" id="CHEBI:17319"/>
        <dbReference type="ChEBI" id="CHEBI:33737"/>
        <dbReference type="ChEBI" id="CHEBI:33738"/>
        <dbReference type="ChEBI" id="CHEBI:57844"/>
        <dbReference type="ChEBI" id="CHEBI:57856"/>
        <dbReference type="ChEBI" id="CHEBI:59789"/>
        <dbReference type="ChEBI" id="CHEBI:74411"/>
        <dbReference type="ChEBI" id="CHEBI:74497"/>
        <dbReference type="EC" id="2.1.1.192"/>
    </reaction>
</comment>
<dbReference type="GO" id="GO:0002935">
    <property type="term" value="F:tRNA (adenine(37)-C2)-methyltransferase activity"/>
    <property type="evidence" value="ECO:0007669"/>
    <property type="project" value="UniProtKB-UniRule"/>
</dbReference>
<comment type="subcellular location">
    <subcellularLocation>
        <location evidence="1 12">Cytoplasm</location>
    </subcellularLocation>
</comment>
<dbReference type="GO" id="GO:0051539">
    <property type="term" value="F:4 iron, 4 sulfur cluster binding"/>
    <property type="evidence" value="ECO:0007669"/>
    <property type="project" value="UniProtKB-UniRule"/>
</dbReference>
<name>A0A1E5GF31_9ENTE</name>
<dbReference type="AlphaFoldDB" id="A0A1E5GF31"/>
<dbReference type="GO" id="GO:0005737">
    <property type="term" value="C:cytoplasm"/>
    <property type="evidence" value="ECO:0007669"/>
    <property type="project" value="UniProtKB-SubCell"/>
</dbReference>
<comment type="caution">
    <text evidence="12">Lacks conserved residue(s) required for the propagation of feature annotation.</text>
</comment>
<dbReference type="PROSITE" id="PS51918">
    <property type="entry name" value="RADICAL_SAM"/>
    <property type="match status" value="1"/>
</dbReference>
<dbReference type="PANTHER" id="PTHR30544">
    <property type="entry name" value="23S RRNA METHYLTRANSFERASE"/>
    <property type="match status" value="1"/>
</dbReference>
<dbReference type="GO" id="GO:0070475">
    <property type="term" value="P:rRNA base methylation"/>
    <property type="evidence" value="ECO:0007669"/>
    <property type="project" value="UniProtKB-UniRule"/>
</dbReference>
<dbReference type="Pfam" id="PF21016">
    <property type="entry name" value="RlmN_N"/>
    <property type="match status" value="1"/>
</dbReference>
<sequence length="358" mass="41240">MEKASIYGLTKEELIAWFIEHDERKFRATQVWEWLYIKRVMAFSDMTNLSKDVIELLEENFIINPLRQVIIQEAKDGTVKYLFELPDKNMIETVLMRQEYGMSVCVTTQVGCNIGCTFCASGLLKKQRDLTAGEIVAQIMLVQHYFDERGEGERERVSHIVVMGIGEPFDNYDNLMNFLHTINDPKGLAIGARHITVSTSGLVPKIKEFANNGLQVNLAISLHAPNNDVRTSIMRINRSFPIEKLMEAVDEYLEKTNRRITFEYIMLSHVNDLPEHAQQLADLLKDKKKLTFVNLIPYNPVSEHDQYSRSEKADVLKFYDILKKNGVNCVIRKEYGTDIDAACGQLRSKQIKKEKKRV</sequence>
<feature type="binding site" evidence="12">
    <location>
        <begin position="221"/>
        <end position="223"/>
    </location>
    <ligand>
        <name>S-adenosyl-L-methionine</name>
        <dbReference type="ChEBI" id="CHEBI:59789"/>
    </ligand>
</feature>
<evidence type="ECO:0000256" key="12">
    <source>
        <dbReference type="HAMAP-Rule" id="MF_01849"/>
    </source>
</evidence>
<evidence type="ECO:0000313" key="14">
    <source>
        <dbReference type="EMBL" id="OEG11324.1"/>
    </source>
</evidence>
<feature type="active site" description="Proton acceptor" evidence="12">
    <location>
        <position position="92"/>
    </location>
</feature>
<comment type="function">
    <text evidence="12">Specifically methylates position 2 of adenine 2503 in 23S rRNA and position 2 of adenine 37 in tRNAs.</text>
</comment>
<dbReference type="InterPro" id="IPR027492">
    <property type="entry name" value="RNA_MTrfase_RlmN"/>
</dbReference>
<comment type="miscellaneous">
    <text evidence="12">Reaction proceeds by a ping-pong mechanism involving intermediate methylation of a conserved cysteine residue.</text>
</comment>
<keyword evidence="3 12" id="KW-0963">Cytoplasm</keyword>
<dbReference type="InterPro" id="IPR048641">
    <property type="entry name" value="RlmN_N"/>
</dbReference>
<dbReference type="InterPro" id="IPR040072">
    <property type="entry name" value="Methyltransferase_A"/>
</dbReference>
<evidence type="ECO:0000256" key="9">
    <source>
        <dbReference type="ARBA" id="ARBA00022723"/>
    </source>
</evidence>
<proteinExistence type="inferred from homology"/>
<dbReference type="EMBL" id="MIJZ01000013">
    <property type="protein sequence ID" value="OEG11324.1"/>
    <property type="molecule type" value="Genomic_DNA"/>
</dbReference>
<evidence type="ECO:0000256" key="3">
    <source>
        <dbReference type="ARBA" id="ARBA00022490"/>
    </source>
</evidence>
<keyword evidence="11 12" id="KW-0411">Iron-sulfur</keyword>
<evidence type="ECO:0000256" key="4">
    <source>
        <dbReference type="ARBA" id="ARBA00022552"/>
    </source>
</evidence>